<name>A0A918DPV0_9ACTN</name>
<dbReference type="InterPro" id="IPR003540">
    <property type="entry name" value="ADP-ribosyltransferase"/>
</dbReference>
<organism evidence="5 6">
    <name type="scientific">Nonomuraea cavernae</name>
    <dbReference type="NCBI Taxonomy" id="2045107"/>
    <lineage>
        <taxon>Bacteria</taxon>
        <taxon>Bacillati</taxon>
        <taxon>Actinomycetota</taxon>
        <taxon>Actinomycetes</taxon>
        <taxon>Streptosporangiales</taxon>
        <taxon>Streptosporangiaceae</taxon>
        <taxon>Nonomuraea</taxon>
    </lineage>
</organism>
<dbReference type="GO" id="GO:0005576">
    <property type="term" value="C:extracellular region"/>
    <property type="evidence" value="ECO:0007669"/>
    <property type="project" value="InterPro"/>
</dbReference>
<dbReference type="SUPFAM" id="SSF56399">
    <property type="entry name" value="ADP-ribosylation"/>
    <property type="match status" value="1"/>
</dbReference>
<feature type="region of interest" description="Disordered" evidence="2">
    <location>
        <begin position="860"/>
        <end position="924"/>
    </location>
</feature>
<reference evidence="5" key="1">
    <citation type="journal article" date="2014" name="Int. J. Syst. Evol. Microbiol.">
        <title>Complete genome sequence of Corynebacterium casei LMG S-19264T (=DSM 44701T), isolated from a smear-ripened cheese.</title>
        <authorList>
            <consortium name="US DOE Joint Genome Institute (JGI-PGF)"/>
            <person name="Walter F."/>
            <person name="Albersmeier A."/>
            <person name="Kalinowski J."/>
            <person name="Ruckert C."/>
        </authorList>
    </citation>
    <scope>NUCLEOTIDE SEQUENCE</scope>
    <source>
        <strain evidence="5">CGMCC 4.7368</strain>
    </source>
</reference>
<dbReference type="GO" id="GO:0006754">
    <property type="term" value="P:ATP biosynthetic process"/>
    <property type="evidence" value="ECO:0007669"/>
    <property type="project" value="TreeGrafter"/>
</dbReference>
<evidence type="ECO:0000313" key="5">
    <source>
        <dbReference type="EMBL" id="GGO76969.1"/>
    </source>
</evidence>
<feature type="compositionally biased region" description="Basic and acidic residues" evidence="2">
    <location>
        <begin position="291"/>
        <end position="320"/>
    </location>
</feature>
<feature type="region of interest" description="Disordered" evidence="2">
    <location>
        <begin position="256"/>
        <end position="407"/>
    </location>
</feature>
<dbReference type="InterPro" id="IPR000086">
    <property type="entry name" value="NUDIX_hydrolase_dom"/>
</dbReference>
<dbReference type="Pfam" id="PF03496">
    <property type="entry name" value="ADPrib_exo_Tox"/>
    <property type="match status" value="1"/>
</dbReference>
<evidence type="ECO:0000259" key="4">
    <source>
        <dbReference type="PROSITE" id="PS51462"/>
    </source>
</evidence>
<keyword evidence="1" id="KW-0378">Hydrolase</keyword>
<keyword evidence="3" id="KW-0812">Transmembrane</keyword>
<comment type="caution">
    <text evidence="5">The sequence shown here is derived from an EMBL/GenBank/DDBJ whole genome shotgun (WGS) entry which is preliminary data.</text>
</comment>
<proteinExistence type="predicted"/>
<feature type="transmembrane region" description="Helical" evidence="3">
    <location>
        <begin position="41"/>
        <end position="65"/>
    </location>
</feature>
<dbReference type="Proteomes" id="UP000646523">
    <property type="component" value="Unassembled WGS sequence"/>
</dbReference>
<gene>
    <name evidence="5" type="ORF">GCM10012289_55520</name>
</gene>
<feature type="transmembrane region" description="Helical" evidence="3">
    <location>
        <begin position="85"/>
        <end position="103"/>
    </location>
</feature>
<feature type="region of interest" description="Disordered" evidence="2">
    <location>
        <begin position="194"/>
        <end position="236"/>
    </location>
</feature>
<dbReference type="AlphaFoldDB" id="A0A918DPV0"/>
<dbReference type="PROSITE" id="PS51462">
    <property type="entry name" value="NUDIX"/>
    <property type="match status" value="1"/>
</dbReference>
<dbReference type="PANTHER" id="PTHR21340">
    <property type="entry name" value="DIADENOSINE 5,5-P1,P4-TETRAPHOSPHATE PYROPHOSPHOHYDROLASE MUTT"/>
    <property type="match status" value="1"/>
</dbReference>
<dbReference type="InterPro" id="IPR051325">
    <property type="entry name" value="Nudix_hydrolase_domain"/>
</dbReference>
<dbReference type="InterPro" id="IPR020084">
    <property type="entry name" value="NUDIX_hydrolase_CS"/>
</dbReference>
<dbReference type="GO" id="GO:0004081">
    <property type="term" value="F:bis(5'-nucleosyl)-tetraphosphatase (asymmetrical) activity"/>
    <property type="evidence" value="ECO:0007669"/>
    <property type="project" value="TreeGrafter"/>
</dbReference>
<feature type="transmembrane region" description="Helical" evidence="3">
    <location>
        <begin position="115"/>
        <end position="139"/>
    </location>
</feature>
<feature type="domain" description="Nudix hydrolase" evidence="4">
    <location>
        <begin position="430"/>
        <end position="564"/>
    </location>
</feature>
<dbReference type="InterPro" id="IPR015797">
    <property type="entry name" value="NUDIX_hydrolase-like_dom_sf"/>
</dbReference>
<keyword evidence="6" id="KW-1185">Reference proteome</keyword>
<dbReference type="PANTHER" id="PTHR21340:SF0">
    <property type="entry name" value="BIS(5'-NUCLEOSYL)-TETRAPHOSPHATASE [ASYMMETRICAL]"/>
    <property type="match status" value="1"/>
</dbReference>
<dbReference type="EMBL" id="BMNH01000021">
    <property type="protein sequence ID" value="GGO76969.1"/>
    <property type="molecule type" value="Genomic_DNA"/>
</dbReference>
<dbReference type="Gene3D" id="3.90.176.10">
    <property type="entry name" value="Toxin ADP-ribosyltransferase, Chain A, domain 1"/>
    <property type="match status" value="1"/>
</dbReference>
<accession>A0A918DPV0</accession>
<sequence>MRDLSEPELVKAVDRLVDAAFEFNELGVQVEYTKRMIEVSVWFLIFQIGWLLAAAVGPWGGVSLALIGPRVQLSRLVIAQLGKRLLINVGLFGALLGGMDLAVQASQSRRDGLDVAQLGMSAGTGALMGVFLTAFTGFFPTRSMWGLMGRSGLASGASTLTPMVFSDQPVDWEMVLKGVTSGVLGGADAHWASWSPGGRVPGGEGPMSGLGGERDAGLTGLPDSTPTGDGGTGQTAVRAGMDAADLKDPVLSAAQKAQELDGGDTYVPSSGRDGRDGGSVGLPERAPGPAAHRDGVPVEEGSARGRMDAADLKDPVRPAAERALGLDGGGETTTSLGAVPEQGAHPTLKGARDPVTAPGLDVDSLINQANPGSVATKLTDGPASPSPASPSAAALPPPVVGKDPQASSPFQILADRGRSGDGYASPGLWGKYGAAGVLIKHVDANGIPRFLLVQRGPEVSSNAGKWQLPGGALDSKESAPQGVARELREELGVGQEYLNTLEFTGTHVAEGPNGWTYTNIAAEGDAFTPRVDGGETSAARWLTLGELAIMANREQLHPALAESLGDVLSLFDTGARAGDEAVATRPPGHPSPVDVPAASPDGEPVVSAGPYAGGVHETGAPATIPEIPRMEGYTQTGGQGGFNEGGRYMDPSGKEWYIKAPKTDVHAMNEVLVMELYREAGVFVPVVELIYLNGDLGEGNLGVRSGIVEGVQDLATHLDDPAYLKDLYGDFAVDAWVANWDTIGRAYDNILNTPDGKMRIDGGGGLLFRARGEPKGERFAGLVGEIDSLRYSHRNPQARAVFQHVTDADIRTGVQKVARVSEHRIDELVDNKGFPAEEAAYLKATLKARRLDLMERFGVQEDSHGGVNHSDGTTDPAGSRSPTEVTPDAEPLPAGPTGETRQPGPETPLVTPETAHTAPARSAPLAEPIGARLVSPSFGDAIWRPVIDDLPAPLRRALWMYSQNGFTRINGLLRDPEYFLTEREYLSRLPEGRALIRAHTEKNINLINEATRLRPVPEMIDVLRWIDLAGDPFTVPVEDLPGTVQRAKGFQSTYLGEERPTSASRPALLHLRLPEGTPAIYLEPLVSSREFELLLGSGLPWLAEDVVKQGDHWRIYAQMLPEDFDG</sequence>
<evidence type="ECO:0000256" key="2">
    <source>
        <dbReference type="SAM" id="MobiDB-lite"/>
    </source>
</evidence>
<keyword evidence="3" id="KW-0472">Membrane</keyword>
<dbReference type="GO" id="GO:0006167">
    <property type="term" value="P:AMP biosynthetic process"/>
    <property type="evidence" value="ECO:0007669"/>
    <property type="project" value="TreeGrafter"/>
</dbReference>
<evidence type="ECO:0000313" key="6">
    <source>
        <dbReference type="Proteomes" id="UP000646523"/>
    </source>
</evidence>
<keyword evidence="3" id="KW-1133">Transmembrane helix</keyword>
<dbReference type="SUPFAM" id="SSF55811">
    <property type="entry name" value="Nudix"/>
    <property type="match status" value="1"/>
</dbReference>
<dbReference type="PROSITE" id="PS51996">
    <property type="entry name" value="TR_MART"/>
    <property type="match status" value="1"/>
</dbReference>
<dbReference type="Gene3D" id="3.90.79.10">
    <property type="entry name" value="Nucleoside Triphosphate Pyrophosphohydrolase"/>
    <property type="match status" value="1"/>
</dbReference>
<protein>
    <recommendedName>
        <fullName evidence="4">Nudix hydrolase domain-containing protein</fullName>
    </recommendedName>
</protein>
<evidence type="ECO:0000256" key="1">
    <source>
        <dbReference type="ARBA" id="ARBA00022801"/>
    </source>
</evidence>
<dbReference type="PROSITE" id="PS00893">
    <property type="entry name" value="NUDIX_BOX"/>
    <property type="match status" value="1"/>
</dbReference>
<dbReference type="Pfam" id="PF00293">
    <property type="entry name" value="NUDIX"/>
    <property type="match status" value="1"/>
</dbReference>
<reference evidence="5" key="2">
    <citation type="submission" date="2020-09" db="EMBL/GenBank/DDBJ databases">
        <authorList>
            <person name="Sun Q."/>
            <person name="Zhou Y."/>
        </authorList>
    </citation>
    <scope>NUCLEOTIDE SEQUENCE</scope>
    <source>
        <strain evidence="5">CGMCC 4.7368</strain>
    </source>
</reference>
<feature type="compositionally biased region" description="Gly residues" evidence="2">
    <location>
        <begin position="199"/>
        <end position="211"/>
    </location>
</feature>
<evidence type="ECO:0000256" key="3">
    <source>
        <dbReference type="SAM" id="Phobius"/>
    </source>
</evidence>